<proteinExistence type="predicted"/>
<dbReference type="EMBL" id="JARGDH010000005">
    <property type="protein sequence ID" value="KAL0267912.1"/>
    <property type="molecule type" value="Genomic_DNA"/>
</dbReference>
<name>A0AAW2HE00_9NEOP</name>
<organism evidence="2">
    <name type="scientific">Menopon gallinae</name>
    <name type="common">poultry shaft louse</name>
    <dbReference type="NCBI Taxonomy" id="328185"/>
    <lineage>
        <taxon>Eukaryota</taxon>
        <taxon>Metazoa</taxon>
        <taxon>Ecdysozoa</taxon>
        <taxon>Arthropoda</taxon>
        <taxon>Hexapoda</taxon>
        <taxon>Insecta</taxon>
        <taxon>Pterygota</taxon>
        <taxon>Neoptera</taxon>
        <taxon>Paraneoptera</taxon>
        <taxon>Psocodea</taxon>
        <taxon>Troctomorpha</taxon>
        <taxon>Phthiraptera</taxon>
        <taxon>Amblycera</taxon>
        <taxon>Menoponidae</taxon>
        <taxon>Menopon</taxon>
    </lineage>
</organism>
<keyword evidence="1" id="KW-0175">Coiled coil</keyword>
<protein>
    <submittedName>
        <fullName evidence="2">Uncharacterized protein</fullName>
    </submittedName>
</protein>
<evidence type="ECO:0000313" key="2">
    <source>
        <dbReference type="EMBL" id="KAL0267912.1"/>
    </source>
</evidence>
<sequence>MCDDQNEVPLSTKEANGVENSFILSHEEKDIIIQQQGQEIEELKQSLKELSTERDMLLCEVSKLKFELEMSDLKRLNDDR</sequence>
<evidence type="ECO:0000256" key="1">
    <source>
        <dbReference type="SAM" id="Coils"/>
    </source>
</evidence>
<accession>A0AAW2HE00</accession>
<gene>
    <name evidence="2" type="ORF">PYX00_010049</name>
</gene>
<reference evidence="2" key="1">
    <citation type="journal article" date="2024" name="Gigascience">
        <title>Chromosome-level genome of the poultry shaft louse Menopon gallinae provides insight into the host-switching and adaptive evolution of parasitic lice.</title>
        <authorList>
            <person name="Xu Y."/>
            <person name="Ma L."/>
            <person name="Liu S."/>
            <person name="Liang Y."/>
            <person name="Liu Q."/>
            <person name="He Z."/>
            <person name="Tian L."/>
            <person name="Duan Y."/>
            <person name="Cai W."/>
            <person name="Li H."/>
            <person name="Song F."/>
        </authorList>
    </citation>
    <scope>NUCLEOTIDE SEQUENCE</scope>
    <source>
        <strain evidence="2">Cailab_2023a</strain>
    </source>
</reference>
<feature type="coiled-coil region" evidence="1">
    <location>
        <begin position="33"/>
        <end position="60"/>
    </location>
</feature>
<comment type="caution">
    <text evidence="2">The sequence shown here is derived from an EMBL/GenBank/DDBJ whole genome shotgun (WGS) entry which is preliminary data.</text>
</comment>
<dbReference type="AlphaFoldDB" id="A0AAW2HE00"/>